<protein>
    <submittedName>
        <fullName evidence="1">Uncharacterized protein</fullName>
    </submittedName>
</protein>
<organism evidence="1 2">
    <name type="scientific">Xanthomonas theicola</name>
    <dbReference type="NCBI Taxonomy" id="56464"/>
    <lineage>
        <taxon>Bacteria</taxon>
        <taxon>Pseudomonadati</taxon>
        <taxon>Pseudomonadota</taxon>
        <taxon>Gammaproteobacteria</taxon>
        <taxon>Lysobacterales</taxon>
        <taxon>Lysobacteraceae</taxon>
        <taxon>Xanthomonas</taxon>
    </lineage>
</organism>
<dbReference type="EMBL" id="MIGX01000111">
    <property type="protein sequence ID" value="PPT84515.1"/>
    <property type="molecule type" value="Genomic_DNA"/>
</dbReference>
<dbReference type="RefSeq" id="WP_128421417.1">
    <property type="nucleotide sequence ID" value="NZ_CP049017.1"/>
</dbReference>
<reference evidence="1 2" key="1">
    <citation type="submission" date="2016-08" db="EMBL/GenBank/DDBJ databases">
        <title>Evolution of the type three secretion system and type three effector repertoires in Xanthomonas.</title>
        <authorList>
            <person name="Merda D."/>
            <person name="Briand M."/>
            <person name="Bosis E."/>
            <person name="Rousseau C."/>
            <person name="Portier P."/>
            <person name="Jacques M.-A."/>
            <person name="Fischer-Le Saux M."/>
        </authorList>
    </citation>
    <scope>NUCLEOTIDE SEQUENCE [LARGE SCALE GENOMIC DNA]</scope>
    <source>
        <strain evidence="1 2">CFBP 4691</strain>
    </source>
</reference>
<evidence type="ECO:0000313" key="1">
    <source>
        <dbReference type="EMBL" id="PPT84515.1"/>
    </source>
</evidence>
<dbReference type="Proteomes" id="UP000239898">
    <property type="component" value="Unassembled WGS sequence"/>
</dbReference>
<keyword evidence="2" id="KW-1185">Reference proteome</keyword>
<evidence type="ECO:0000313" key="2">
    <source>
        <dbReference type="Proteomes" id="UP000239898"/>
    </source>
</evidence>
<dbReference type="NCBIfam" id="TIGR04509">
    <property type="entry name" value="mod_pep_NH_fam"/>
    <property type="match status" value="1"/>
</dbReference>
<gene>
    <name evidence="1" type="ORF">XthCFBP4691_16565</name>
</gene>
<dbReference type="AlphaFoldDB" id="A0A2S6ZBM2"/>
<sequence>MRKTGGGAAAQLELKVASRLLDLLATDNDFRRLFKKDPRAALVNVGHAADAEGLAQLSKCLCVQRIAPKQDIARSREALLEMMTSGMSQNPIHLNVESNASRRTRRR</sequence>
<name>A0A2S6ZBM2_9XANT</name>
<proteinExistence type="predicted"/>
<dbReference type="InterPro" id="IPR030976">
    <property type="entry name" value="Mod_pep_NH_fam"/>
</dbReference>
<comment type="caution">
    <text evidence="1">The sequence shown here is derived from an EMBL/GenBank/DDBJ whole genome shotgun (WGS) entry which is preliminary data.</text>
</comment>
<dbReference type="OrthoDB" id="5998708at2"/>
<accession>A0A2S6ZBM2</accession>